<evidence type="ECO:0000313" key="1">
    <source>
        <dbReference type="EMBL" id="CAH0475436.1"/>
    </source>
</evidence>
<evidence type="ECO:0000313" key="2">
    <source>
        <dbReference type="Proteomes" id="UP001160483"/>
    </source>
</evidence>
<organism evidence="1 2">
    <name type="scientific">Peronospora belbahrii</name>
    <dbReference type="NCBI Taxonomy" id="622444"/>
    <lineage>
        <taxon>Eukaryota</taxon>
        <taxon>Sar</taxon>
        <taxon>Stramenopiles</taxon>
        <taxon>Oomycota</taxon>
        <taxon>Peronosporomycetes</taxon>
        <taxon>Peronosporales</taxon>
        <taxon>Peronosporaceae</taxon>
        <taxon>Peronospora</taxon>
    </lineage>
</organism>
<comment type="caution">
    <text evidence="1">The sequence shown here is derived from an EMBL/GenBank/DDBJ whole genome shotgun (WGS) entry which is preliminary data.</text>
</comment>
<dbReference type="Proteomes" id="UP001160483">
    <property type="component" value="Unassembled WGS sequence"/>
</dbReference>
<gene>
    <name evidence="1" type="ORF">PBS003_LOCUS2250</name>
</gene>
<protein>
    <submittedName>
        <fullName evidence="1">Uncharacterized protein</fullName>
    </submittedName>
</protein>
<dbReference type="PANTHER" id="PTHR13510:SF44">
    <property type="entry name" value="RABENOSYN-5"/>
    <property type="match status" value="1"/>
</dbReference>
<dbReference type="PANTHER" id="PTHR13510">
    <property type="entry name" value="FYVE-FINGER-CONTAINING RAB5 EFFECTOR PROTEIN RABENOSYN-5-RELATED"/>
    <property type="match status" value="1"/>
</dbReference>
<name>A0AAU9L5N0_9STRA</name>
<reference evidence="1" key="1">
    <citation type="submission" date="2021-11" db="EMBL/GenBank/DDBJ databases">
        <authorList>
            <person name="Islam A."/>
            <person name="Islam S."/>
            <person name="Flora M.S."/>
            <person name="Rahman M."/>
            <person name="Ziaur R.M."/>
            <person name="Epstein J.H."/>
            <person name="Hassan M."/>
            <person name="Klassen M."/>
            <person name="Woodard K."/>
            <person name="Webb A."/>
            <person name="Webby R.J."/>
            <person name="El Zowalaty M.E."/>
        </authorList>
    </citation>
    <scope>NUCLEOTIDE SEQUENCE</scope>
    <source>
        <strain evidence="1">Pbs3</strain>
    </source>
</reference>
<dbReference type="EMBL" id="CAKKTJ010000126">
    <property type="protein sequence ID" value="CAH0475436.1"/>
    <property type="molecule type" value="Genomic_DNA"/>
</dbReference>
<accession>A0AAU9L5N0</accession>
<dbReference type="AlphaFoldDB" id="A0AAU9L5N0"/>
<sequence>MKGIKWNKKHSPLNLTAQQESKFRHLARDLVRETLAHADSFQKLPESERDLAKHTGWKRVKTRANLTVFKERHPPKIITGTCFDTPEHQRLIENKWKTPRLMMSVGSIGSSLDDVMYGVVMADAQDMMLKTAIMRNLLTDGAVLAQIDGPSSDVPFRFLGIKWLVRGPPAIFRGFVQLQDLVVIEATGVFTRSNGDRIGYQVLHSVDLDGYDTLPGHCLMRGRISSCNIFIEKQSGRRVDVYVRGYAEKHGKLLNSVVLKTASTEFLSACNAAECSQVKKLQWFLENPQRVTWEQDAAMCSQGPVAGTPMLSHASTSYTESRSIFLHSSTAISLNDRLNVKSVSFAGLAKVRLEPVISIAKQEICEGRYRCCLSNQFRQAPSVIAQAPWSAVPSPSCRYASADPTSESNFFMADPNATTHSNVDSSGSAVSAMVLQCLHQLEQQQGQVPNACLERSRSCWFGRHKKRKQVNDEWRPVLFEESTMLRECQSRTLSQCSTVANSMSTTSPINSFSWPLSIQDSERYTTVDENNEDGWSITPAFTETTQERQQLWQQLTELQIAVENTYQIAKRTTASCCGLGFSSVGERTSEQI</sequence>
<proteinExistence type="predicted"/>
<dbReference type="InterPro" id="IPR052727">
    <property type="entry name" value="Rab4/Rab5_effector"/>
</dbReference>